<evidence type="ECO:0000313" key="3">
    <source>
        <dbReference type="EMBL" id="KKR11744.1"/>
    </source>
</evidence>
<dbReference type="PANTHER" id="PTHR46401:SF2">
    <property type="entry name" value="GLYCOSYLTRANSFERASE WBBK-RELATED"/>
    <property type="match status" value="1"/>
</dbReference>
<dbReference type="AlphaFoldDB" id="A0A0G0N6C9"/>
<dbReference type="SUPFAM" id="SSF53756">
    <property type="entry name" value="UDP-Glycosyltransferase/glycogen phosphorylase"/>
    <property type="match status" value="1"/>
</dbReference>
<dbReference type="CDD" id="cd03801">
    <property type="entry name" value="GT4_PimA-like"/>
    <property type="match status" value="1"/>
</dbReference>
<feature type="domain" description="Glycosyl transferase family 1" evidence="2">
    <location>
        <begin position="186"/>
        <end position="327"/>
    </location>
</feature>
<dbReference type="GO" id="GO:0016757">
    <property type="term" value="F:glycosyltransferase activity"/>
    <property type="evidence" value="ECO:0007669"/>
    <property type="project" value="InterPro"/>
</dbReference>
<dbReference type="Pfam" id="PF00534">
    <property type="entry name" value="Glycos_transf_1"/>
    <property type="match status" value="1"/>
</dbReference>
<keyword evidence="1 3" id="KW-0808">Transferase</keyword>
<sequence>MRIAILSFYSGINQRGVERWVYDLASRLWVTHEVTVFQNNPLGIRTNYSIRTSGINFNEGKTLSGWIARHLFIDYKSLKVLHFTLAILKTLFKENFDIVIPTDGGWEPAIVRIITWLRRKKMVVIGHAGIGWDDTNNLLCFPDTFVALSSYAKVWAEKTNPFVKTVYIPDGVDMKLFRPDGDKIDFGLKRPLLLCVSSLEKGKRVDLVIKAVSLLKNYNLLVCGRGTLERKIYKFGQKLLGKRFKLKSYDFDKMPLVYRSADVLLSASLPSYSFEMVLVEAMASGLSVIANNDPIRSEIVGKAGFLIDVRDTRRFSEVIGKVLQKQNAQGYSLHQAGRYSWDKILSEYVSLFERLQQS</sequence>
<dbReference type="InterPro" id="IPR001296">
    <property type="entry name" value="Glyco_trans_1"/>
</dbReference>
<evidence type="ECO:0000259" key="2">
    <source>
        <dbReference type="Pfam" id="PF00534"/>
    </source>
</evidence>
<organism evidence="3 4">
    <name type="scientific">Candidatus Woesebacteria bacterium GW2011_GWA1_39_21</name>
    <dbReference type="NCBI Taxonomy" id="1618550"/>
    <lineage>
        <taxon>Bacteria</taxon>
        <taxon>Candidatus Woeseibacteriota</taxon>
    </lineage>
</organism>
<protein>
    <submittedName>
        <fullName evidence="3">Glycosyl transferase family 1</fullName>
    </submittedName>
</protein>
<proteinExistence type="predicted"/>
<evidence type="ECO:0000256" key="1">
    <source>
        <dbReference type="ARBA" id="ARBA00022679"/>
    </source>
</evidence>
<dbReference type="Gene3D" id="3.40.50.2000">
    <property type="entry name" value="Glycogen Phosphorylase B"/>
    <property type="match status" value="2"/>
</dbReference>
<dbReference type="PANTHER" id="PTHR46401">
    <property type="entry name" value="GLYCOSYLTRANSFERASE WBBK-RELATED"/>
    <property type="match status" value="1"/>
</dbReference>
<dbReference type="GO" id="GO:0009103">
    <property type="term" value="P:lipopolysaccharide biosynthetic process"/>
    <property type="evidence" value="ECO:0007669"/>
    <property type="project" value="TreeGrafter"/>
</dbReference>
<dbReference type="STRING" id="1618550.UT39_C0003G0013"/>
<dbReference type="Proteomes" id="UP000034246">
    <property type="component" value="Unassembled WGS sequence"/>
</dbReference>
<dbReference type="EMBL" id="LBWP01000003">
    <property type="protein sequence ID" value="KKR11744.1"/>
    <property type="molecule type" value="Genomic_DNA"/>
</dbReference>
<comment type="caution">
    <text evidence="3">The sequence shown here is derived from an EMBL/GenBank/DDBJ whole genome shotgun (WGS) entry which is preliminary data.</text>
</comment>
<name>A0A0G0N6C9_9BACT</name>
<accession>A0A0G0N6C9</accession>
<evidence type="ECO:0000313" key="4">
    <source>
        <dbReference type="Proteomes" id="UP000034246"/>
    </source>
</evidence>
<gene>
    <name evidence="3" type="ORF">UT39_C0003G0013</name>
</gene>
<reference evidence="3 4" key="1">
    <citation type="journal article" date="2015" name="Nature">
        <title>rRNA introns, odd ribosomes, and small enigmatic genomes across a large radiation of phyla.</title>
        <authorList>
            <person name="Brown C.T."/>
            <person name="Hug L.A."/>
            <person name="Thomas B.C."/>
            <person name="Sharon I."/>
            <person name="Castelle C.J."/>
            <person name="Singh A."/>
            <person name="Wilkins M.J."/>
            <person name="Williams K.H."/>
            <person name="Banfield J.F."/>
        </authorList>
    </citation>
    <scope>NUCLEOTIDE SEQUENCE [LARGE SCALE GENOMIC DNA]</scope>
</reference>